<accession>A0A1H4KLE9</accession>
<gene>
    <name evidence="1" type="ORF">SAMN04489745_0703</name>
</gene>
<dbReference type="Proteomes" id="UP000182652">
    <property type="component" value="Unassembled WGS sequence"/>
</dbReference>
<organism evidence="1 2">
    <name type="scientific">Arthrobacter woluwensis</name>
    <dbReference type="NCBI Taxonomy" id="156980"/>
    <lineage>
        <taxon>Bacteria</taxon>
        <taxon>Bacillati</taxon>
        <taxon>Actinomycetota</taxon>
        <taxon>Actinomycetes</taxon>
        <taxon>Micrococcales</taxon>
        <taxon>Micrococcaceae</taxon>
        <taxon>Arthrobacter</taxon>
    </lineage>
</organism>
<protein>
    <submittedName>
        <fullName evidence="1">Uncharacterized protein</fullName>
    </submittedName>
</protein>
<keyword evidence="2" id="KW-1185">Reference proteome</keyword>
<name>A0A1H4KLE9_9MICC</name>
<evidence type="ECO:0000313" key="1">
    <source>
        <dbReference type="EMBL" id="SEB59340.1"/>
    </source>
</evidence>
<dbReference type="AlphaFoldDB" id="A0A1H4KLE9"/>
<sequence>MPTIHTVDAFEVQGRTTVRTEDGTFLRLAEQRDGADALGPALEARVRGELEDRRRARTAPVAGRTDVGILAAEAFTRMLEAELPGSALRLRTVTPDALTLPGHLPGLLLHVAETPGERGLADRLPAAGTGVLRCYREGGLLFIDPLRLHDGDPDSRQVLRRRLAASSAPAELETWLGRQQPGDLLDGLPTAAVTLFFARLLTVLTDWQHHTPALDEHRRTLWRLDTTTLLATGHLVLAYPEPAPHPGRRR</sequence>
<proteinExistence type="predicted"/>
<dbReference type="STRING" id="156980.SAMN04489745_0703"/>
<evidence type="ECO:0000313" key="2">
    <source>
        <dbReference type="Proteomes" id="UP000182652"/>
    </source>
</evidence>
<reference evidence="1 2" key="1">
    <citation type="submission" date="2016-10" db="EMBL/GenBank/DDBJ databases">
        <authorList>
            <person name="de Groot N.N."/>
        </authorList>
    </citation>
    <scope>NUCLEOTIDE SEQUENCE [LARGE SCALE GENOMIC DNA]</scope>
    <source>
        <strain evidence="1 2">DSM 10495</strain>
    </source>
</reference>
<dbReference type="RefSeq" id="WP_066216105.1">
    <property type="nucleotide sequence ID" value="NZ_FNSN01000003.1"/>
</dbReference>
<dbReference type="EMBL" id="FNSN01000003">
    <property type="protein sequence ID" value="SEB59340.1"/>
    <property type="molecule type" value="Genomic_DNA"/>
</dbReference>